<evidence type="ECO:0000313" key="1">
    <source>
        <dbReference type="EMBL" id="KAF7800593.1"/>
    </source>
</evidence>
<gene>
    <name evidence="1" type="ORF">G2W53_045079</name>
</gene>
<keyword evidence="2" id="KW-1185">Reference proteome</keyword>
<protein>
    <submittedName>
        <fullName evidence="1">Uncharacterized protein</fullName>
    </submittedName>
</protein>
<dbReference type="EMBL" id="JAAIUW010000307">
    <property type="protein sequence ID" value="KAF7800593.1"/>
    <property type="molecule type" value="Genomic_DNA"/>
</dbReference>
<accession>A0A834SE25</accession>
<name>A0A834SE25_9FABA</name>
<dbReference type="AlphaFoldDB" id="A0A834SE25"/>
<organism evidence="1 2">
    <name type="scientific">Senna tora</name>
    <dbReference type="NCBI Taxonomy" id="362788"/>
    <lineage>
        <taxon>Eukaryota</taxon>
        <taxon>Viridiplantae</taxon>
        <taxon>Streptophyta</taxon>
        <taxon>Embryophyta</taxon>
        <taxon>Tracheophyta</taxon>
        <taxon>Spermatophyta</taxon>
        <taxon>Magnoliopsida</taxon>
        <taxon>eudicotyledons</taxon>
        <taxon>Gunneridae</taxon>
        <taxon>Pentapetalae</taxon>
        <taxon>rosids</taxon>
        <taxon>fabids</taxon>
        <taxon>Fabales</taxon>
        <taxon>Fabaceae</taxon>
        <taxon>Caesalpinioideae</taxon>
        <taxon>Cassia clade</taxon>
        <taxon>Senna</taxon>
    </lineage>
</organism>
<reference evidence="1" key="1">
    <citation type="submission" date="2020-09" db="EMBL/GenBank/DDBJ databases">
        <title>Genome-Enabled Discovery of Anthraquinone Biosynthesis in Senna tora.</title>
        <authorList>
            <person name="Kang S.-H."/>
            <person name="Pandey R.P."/>
            <person name="Lee C.-M."/>
            <person name="Sim J.-S."/>
            <person name="Jeong J.-T."/>
            <person name="Choi B.-S."/>
            <person name="Jung M."/>
            <person name="Ginzburg D."/>
            <person name="Zhao K."/>
            <person name="Won S.Y."/>
            <person name="Oh T.-J."/>
            <person name="Yu Y."/>
            <person name="Kim N.-H."/>
            <person name="Lee O.R."/>
            <person name="Lee T.-H."/>
            <person name="Bashyal P."/>
            <person name="Kim T.-S."/>
            <person name="Lee W.-H."/>
            <person name="Kawkins C."/>
            <person name="Kim C.-K."/>
            <person name="Kim J.S."/>
            <person name="Ahn B.O."/>
            <person name="Rhee S.Y."/>
            <person name="Sohng J.K."/>
        </authorList>
    </citation>
    <scope>NUCLEOTIDE SEQUENCE</scope>
    <source>
        <tissue evidence="1">Leaf</tissue>
    </source>
</reference>
<comment type="caution">
    <text evidence="1">The sequence shown here is derived from an EMBL/GenBank/DDBJ whole genome shotgun (WGS) entry which is preliminary data.</text>
</comment>
<dbReference type="Proteomes" id="UP000634136">
    <property type="component" value="Unassembled WGS sequence"/>
</dbReference>
<proteinExistence type="predicted"/>
<evidence type="ECO:0000313" key="2">
    <source>
        <dbReference type="Proteomes" id="UP000634136"/>
    </source>
</evidence>
<sequence length="107" mass="12831">MVLLQNHSGWFYCRTTFWFCRFYCRTRMWFAETFWFCRMVLLLNHSLPEWFCRMVLLQNHSGDCSTAEPECGCSSLSTMNFRLFEGLDLYISGINGEYLCFTDVFCF</sequence>